<protein>
    <submittedName>
        <fullName evidence="1">Uncharacterized protein</fullName>
    </submittedName>
</protein>
<proteinExistence type="predicted"/>
<accession>A0ACB8V320</accession>
<dbReference type="EMBL" id="JALBCA010000020">
    <property type="protein sequence ID" value="KAI2390067.1"/>
    <property type="molecule type" value="Genomic_DNA"/>
</dbReference>
<name>A0ACB8V320_9EURO</name>
<comment type="caution">
    <text evidence="1">The sequence shown here is derived from an EMBL/GenBank/DDBJ whole genome shotgun (WGS) entry which is preliminary data.</text>
</comment>
<organism evidence="1">
    <name type="scientific">Ophidiomyces ophidiicola</name>
    <dbReference type="NCBI Taxonomy" id="1387563"/>
    <lineage>
        <taxon>Eukaryota</taxon>
        <taxon>Fungi</taxon>
        <taxon>Dikarya</taxon>
        <taxon>Ascomycota</taxon>
        <taxon>Pezizomycotina</taxon>
        <taxon>Eurotiomycetes</taxon>
        <taxon>Eurotiomycetidae</taxon>
        <taxon>Onygenales</taxon>
        <taxon>Onygenaceae</taxon>
        <taxon>Ophidiomyces</taxon>
    </lineage>
</organism>
<reference evidence="1" key="1">
    <citation type="journal article" date="2022" name="bioRxiv">
        <title>Population genetic analysis of Ophidiomyces ophidiicola, the causative agent of snake fungal disease, indicates recent introductions to the USA.</title>
        <authorList>
            <person name="Ladner J.T."/>
            <person name="Palmer J.M."/>
            <person name="Ettinger C.L."/>
            <person name="Stajich J.E."/>
            <person name="Farrell T.M."/>
            <person name="Glorioso B.M."/>
            <person name="Lawson B."/>
            <person name="Price S.J."/>
            <person name="Stengle A.G."/>
            <person name="Grear D.A."/>
            <person name="Lorch J.M."/>
        </authorList>
    </citation>
    <scope>NUCLEOTIDE SEQUENCE</scope>
    <source>
        <strain evidence="1">NWHC 24266-5</strain>
    </source>
</reference>
<gene>
    <name evidence="1" type="ORF">LOY88_001875</name>
</gene>
<evidence type="ECO:0000313" key="1">
    <source>
        <dbReference type="EMBL" id="KAI2390067.1"/>
    </source>
</evidence>
<sequence length="786" mass="86950">MVHPVRFKSGARKVSPPQATFMNDEQLAQYLQDLRNNRPSRPNGSRPLPTKGDALTPDPREAPPRASSALSMSRPSEMSRGNSPFPRSSSALSHRRHTSELSPQNDTSEFHGIPEDEVSEIRRNVSFASTVPSVTSPSGYYRENGHRLIEKQEARSLRNALEEMDLQDEERRLFDAAQEEAVELVLQHQKYGFPEENPLAPYHNPDMKRPNPFQRHFQNRSPTVGKLELHQSESENPVVTSPATALEDPFRAPNGKKIGDSDTTLSARQNLKIAARRDERHDALQSKVNPKTSGTRFTRGLFRNPEDQIYEEPEQSDSQNEKTTNALSSTTSALRPKPKNSLPRGARPLPGRFNTTGSEAKSVFDRYKSPLVQSKNPLYKTNSFPVTPSIQEKEDTTPMKEGLEIRGDDIRAATSMKLKDRSSKLPMPSAVSDAPGRPIVSFDPDWKAPEKEALSDSRGVGHSAGESSPQFAIETSSSPKTTGPSTINGEDRQFSDIPAINIAGEESAGPSIVISELGPPISAMTPQQVQKPRELPDPKKYSQQQRAKKSAATQNRYNHITPTNTNGPTATCAACSLPISGRIVTACKNRLHPECFTCDHCNTPLECVAFYQEPETNRADRLANSDDGDLDATNPRFYCHLDFHELFSPRCKSCKTPIEGEVIVACGAEWHVGHFFCAECGDPFTPQTPFIEKEGYAWCVRCHSRRTADKCRACKLPVLEEVIVTALGGQWHEKCFVCCECGGGFGPEGRFFVRQGKARFTAKGRQIGGPVDTAACEACEARRLKA</sequence>